<protein>
    <recommendedName>
        <fullName evidence="2">Agenet domain-containing protein</fullName>
    </recommendedName>
</protein>
<dbReference type="PANTHER" id="PTHR36805">
    <property type="entry name" value="AGENET DOMAIN-CONTAINING PROTEIN"/>
    <property type="match status" value="1"/>
</dbReference>
<reference evidence="3" key="1">
    <citation type="journal article" date="2022" name="Front. Genet.">
        <title>Chromosome-Scale Assembly of the Dendrobium nobile Genome Provides Insights Into the Molecular Mechanism of the Biosynthesis of the Medicinal Active Ingredient of Dendrobium.</title>
        <authorList>
            <person name="Xu Q."/>
            <person name="Niu S.-C."/>
            <person name="Li K.-L."/>
            <person name="Zheng P.-J."/>
            <person name="Zhang X.-J."/>
            <person name="Jia Y."/>
            <person name="Liu Y."/>
            <person name="Niu Y.-X."/>
            <person name="Yu L.-H."/>
            <person name="Chen D.-F."/>
            <person name="Zhang G.-Q."/>
        </authorList>
    </citation>
    <scope>NUCLEOTIDE SEQUENCE</scope>
    <source>
        <tissue evidence="3">Leaf</tissue>
    </source>
</reference>
<sequence length="419" mass="48536">MLSLSFTAVCNTRRSTLMNLCFQRGIRRRSCRNQKHHGMKISYFDSYLMMINAVPFKLRPNNFLLSLGVFLIELICMDNDNLFLPFKAAQEAESKSFQEGFRSAWFRCKIKEISCRKGILGHRLEFFDYPDERVRWSKLYQKPPYAIQGVGLHDKFEPMVRPRYPPFYHKSELPDVLPESDVIVIVNDSWKVGDLVDWWCDGCFWSGRITQILGSDKVQIKLPDPPVGEGCSYEALCKDLRPSLDWSQENGWMVPLSGELGNGWHCAHLAWMHEKDKERMEKQTLEIVKDAQKIYLDTADIENDANEVAADRVTEPSNFDDNDNNYNDDEKNELGASKAATTREGRYTLVTKDDADVAALKYLMLARSSSTLESSVMNLEDVACRIRWLKGLLKFGFQWSDLMIPSWKFLETHKVHLRR</sequence>
<organism evidence="3 4">
    <name type="scientific">Dendrobium nobile</name>
    <name type="common">Orchid</name>
    <dbReference type="NCBI Taxonomy" id="94219"/>
    <lineage>
        <taxon>Eukaryota</taxon>
        <taxon>Viridiplantae</taxon>
        <taxon>Streptophyta</taxon>
        <taxon>Embryophyta</taxon>
        <taxon>Tracheophyta</taxon>
        <taxon>Spermatophyta</taxon>
        <taxon>Magnoliopsida</taxon>
        <taxon>Liliopsida</taxon>
        <taxon>Asparagales</taxon>
        <taxon>Orchidaceae</taxon>
        <taxon>Epidendroideae</taxon>
        <taxon>Malaxideae</taxon>
        <taxon>Dendrobiinae</taxon>
        <taxon>Dendrobium</taxon>
    </lineage>
</organism>
<dbReference type="EMBL" id="JAGYWB010000011">
    <property type="protein sequence ID" value="KAI0504326.1"/>
    <property type="molecule type" value="Genomic_DNA"/>
</dbReference>
<evidence type="ECO:0000313" key="3">
    <source>
        <dbReference type="EMBL" id="KAI0504326.1"/>
    </source>
</evidence>
<dbReference type="InterPro" id="IPR014002">
    <property type="entry name" value="Agenet_dom_plant"/>
</dbReference>
<comment type="caution">
    <text evidence="3">The sequence shown here is derived from an EMBL/GenBank/DDBJ whole genome shotgun (WGS) entry which is preliminary data.</text>
</comment>
<proteinExistence type="predicted"/>
<dbReference type="Pfam" id="PF05641">
    <property type="entry name" value="Agenet"/>
    <property type="match status" value="1"/>
</dbReference>
<dbReference type="OrthoDB" id="1894168at2759"/>
<evidence type="ECO:0000259" key="2">
    <source>
        <dbReference type="SMART" id="SM00743"/>
    </source>
</evidence>
<feature type="compositionally biased region" description="Acidic residues" evidence="1">
    <location>
        <begin position="318"/>
        <end position="327"/>
    </location>
</feature>
<dbReference type="Proteomes" id="UP000829196">
    <property type="component" value="Unassembled WGS sequence"/>
</dbReference>
<accession>A0A8T3BA26</accession>
<dbReference type="InterPro" id="IPR008395">
    <property type="entry name" value="Agenet-like_dom"/>
</dbReference>
<name>A0A8T3BA26_DENNO</name>
<feature type="region of interest" description="Disordered" evidence="1">
    <location>
        <begin position="307"/>
        <end position="338"/>
    </location>
</feature>
<evidence type="ECO:0000313" key="4">
    <source>
        <dbReference type="Proteomes" id="UP000829196"/>
    </source>
</evidence>
<dbReference type="AlphaFoldDB" id="A0A8T3BA26"/>
<feature type="domain" description="Agenet" evidence="2">
    <location>
        <begin position="188"/>
        <end position="248"/>
    </location>
</feature>
<dbReference type="PANTHER" id="PTHR36805:SF7">
    <property type="entry name" value="AGENET DOMAIN-CONTAINING PROTEIN"/>
    <property type="match status" value="1"/>
</dbReference>
<dbReference type="SMART" id="SM00743">
    <property type="entry name" value="Agenet"/>
    <property type="match status" value="1"/>
</dbReference>
<evidence type="ECO:0000256" key="1">
    <source>
        <dbReference type="SAM" id="MobiDB-lite"/>
    </source>
</evidence>
<gene>
    <name evidence="3" type="ORF">KFK09_015278</name>
</gene>
<keyword evidence="4" id="KW-1185">Reference proteome</keyword>